<feature type="transmembrane region" description="Helical" evidence="1">
    <location>
        <begin position="23"/>
        <end position="43"/>
    </location>
</feature>
<evidence type="ECO:0000313" key="2">
    <source>
        <dbReference type="EMBL" id="BAZ88209.1"/>
    </source>
</evidence>
<dbReference type="Proteomes" id="UP000218702">
    <property type="component" value="Chromosome"/>
</dbReference>
<feature type="transmembrane region" description="Helical" evidence="1">
    <location>
        <begin position="210"/>
        <end position="230"/>
    </location>
</feature>
<keyword evidence="3" id="KW-1185">Reference proteome</keyword>
<name>A0A1Z4VA65_9CYAN</name>
<dbReference type="InterPro" id="IPR007038">
    <property type="entry name" value="HupE_UreJ"/>
</dbReference>
<dbReference type="Pfam" id="PF04955">
    <property type="entry name" value="HupE_UreJ"/>
    <property type="match status" value="1"/>
</dbReference>
<keyword evidence="1" id="KW-0472">Membrane</keyword>
<keyword evidence="1" id="KW-0812">Transmembrane</keyword>
<organism evidence="2 3">
    <name type="scientific">Dolichospermum compactum NIES-806</name>
    <dbReference type="NCBI Taxonomy" id="1973481"/>
    <lineage>
        <taxon>Bacteria</taxon>
        <taxon>Bacillati</taxon>
        <taxon>Cyanobacteriota</taxon>
        <taxon>Cyanophyceae</taxon>
        <taxon>Nostocales</taxon>
        <taxon>Aphanizomenonaceae</taxon>
        <taxon>Dolichospermum</taxon>
        <taxon>Dolichospermum compactum</taxon>
    </lineage>
</organism>
<dbReference type="EMBL" id="AP018316">
    <property type="protein sequence ID" value="BAZ88209.1"/>
    <property type="molecule type" value="Genomic_DNA"/>
</dbReference>
<proteinExistence type="predicted"/>
<dbReference type="KEGG" id="dcm:NIES806_44450"/>
<sequence length="231" mass="24575">MFKNLQLVASESSNLLTSKQQRLLGANCLQQCFAIAILVIISLLTSDGGSPIEHNVSTTWEGFIWGIADPVISLDRFAGIVALGLFSAKFTRGNWLNITFVIAAICGQLINLSPVILPAPAIAIAICTIALGVMLVAPIPIHWLAIALLSATAGIFQGYSDATSIIGAETLTMIIFVISVAFTQTVIIMSARKIGVNFGINEINQILPKIIRFAGLVFCAIGIVFLGYSII</sequence>
<feature type="transmembrane region" description="Helical" evidence="1">
    <location>
        <begin position="116"/>
        <end position="136"/>
    </location>
</feature>
<dbReference type="AlphaFoldDB" id="A0A1Z4VA65"/>
<keyword evidence="1" id="KW-1133">Transmembrane helix</keyword>
<dbReference type="OrthoDB" id="9808192at2"/>
<accession>A0A1Z4VA65</accession>
<gene>
    <name evidence="2" type="ORF">NIES806_44450</name>
</gene>
<reference evidence="2 3" key="1">
    <citation type="submission" date="2017-06" db="EMBL/GenBank/DDBJ databases">
        <title>Genome sequencing of cyanobaciteial culture collection at National Institute for Environmental Studies (NIES).</title>
        <authorList>
            <person name="Hirose Y."/>
            <person name="Shimura Y."/>
            <person name="Fujisawa T."/>
            <person name="Nakamura Y."/>
            <person name="Kawachi M."/>
        </authorList>
    </citation>
    <scope>NUCLEOTIDE SEQUENCE [LARGE SCALE GENOMIC DNA]</scope>
    <source>
        <strain evidence="2 3">NIES-806</strain>
    </source>
</reference>
<protein>
    <submittedName>
        <fullName evidence="2">Hydrogenase accessory protein</fullName>
    </submittedName>
</protein>
<evidence type="ECO:0000256" key="1">
    <source>
        <dbReference type="SAM" id="Phobius"/>
    </source>
</evidence>
<feature type="transmembrane region" description="Helical" evidence="1">
    <location>
        <begin position="93"/>
        <end position="110"/>
    </location>
</feature>
<feature type="transmembrane region" description="Helical" evidence="1">
    <location>
        <begin position="165"/>
        <end position="189"/>
    </location>
</feature>
<evidence type="ECO:0000313" key="3">
    <source>
        <dbReference type="Proteomes" id="UP000218702"/>
    </source>
</evidence>